<reference evidence="1 2" key="1">
    <citation type="submission" date="2019-03" db="EMBL/GenBank/DDBJ databases">
        <title>Genomic Encyclopedia of Type Strains, Phase IV (KMG-IV): sequencing the most valuable type-strain genomes for metagenomic binning, comparative biology and taxonomic classification.</title>
        <authorList>
            <person name="Goeker M."/>
        </authorList>
    </citation>
    <scope>NUCLEOTIDE SEQUENCE [LARGE SCALE GENOMIC DNA]</scope>
    <source>
        <strain evidence="1 2">DSM 45361</strain>
    </source>
</reference>
<organism evidence="1 2">
    <name type="scientific">Labedaea rhizosphaerae</name>
    <dbReference type="NCBI Taxonomy" id="598644"/>
    <lineage>
        <taxon>Bacteria</taxon>
        <taxon>Bacillati</taxon>
        <taxon>Actinomycetota</taxon>
        <taxon>Actinomycetes</taxon>
        <taxon>Pseudonocardiales</taxon>
        <taxon>Pseudonocardiaceae</taxon>
        <taxon>Labedaea</taxon>
    </lineage>
</organism>
<dbReference type="OrthoDB" id="3431611at2"/>
<accession>A0A4R6RUK2</accession>
<comment type="caution">
    <text evidence="1">The sequence shown here is derived from an EMBL/GenBank/DDBJ whole genome shotgun (WGS) entry which is preliminary data.</text>
</comment>
<keyword evidence="2" id="KW-1185">Reference proteome</keyword>
<evidence type="ECO:0000313" key="2">
    <source>
        <dbReference type="Proteomes" id="UP000295444"/>
    </source>
</evidence>
<dbReference type="EMBL" id="SNXZ01000010">
    <property type="protein sequence ID" value="TDP90631.1"/>
    <property type="molecule type" value="Genomic_DNA"/>
</dbReference>
<gene>
    <name evidence="1" type="ORF">EV186_110172</name>
</gene>
<evidence type="ECO:0000313" key="1">
    <source>
        <dbReference type="EMBL" id="TDP90631.1"/>
    </source>
</evidence>
<dbReference type="InterPro" id="IPR032710">
    <property type="entry name" value="NTF2-like_dom_sf"/>
</dbReference>
<dbReference type="Proteomes" id="UP000295444">
    <property type="component" value="Unassembled WGS sequence"/>
</dbReference>
<dbReference type="SUPFAM" id="SSF54427">
    <property type="entry name" value="NTF2-like"/>
    <property type="match status" value="1"/>
</dbReference>
<proteinExistence type="predicted"/>
<protein>
    <submittedName>
        <fullName evidence="1">Uncharacterized protein</fullName>
    </submittedName>
</protein>
<name>A0A4R6RUK2_LABRH</name>
<sequence>MSAGGYGSRDPAAGRAAAGLDQVRLSYHLLQVGDADGYASLFEGNAVLRAPGTGSIVGRAAIERAATAGGVQIPHHLFATDRHVTVTGRHLARPGTDIGFAEIFTISEQGLLVTKTTYFYTSPYHTG</sequence>
<dbReference type="Gene3D" id="3.10.450.50">
    <property type="match status" value="1"/>
</dbReference>
<dbReference type="AlphaFoldDB" id="A0A4R6RUK2"/>
<dbReference type="RefSeq" id="WP_133854138.1">
    <property type="nucleotide sequence ID" value="NZ_SNXZ01000010.1"/>
</dbReference>